<name>A0AC34G1L6_9BILA</name>
<evidence type="ECO:0000313" key="2">
    <source>
        <dbReference type="WBParaSite" id="ES5_v2.g23015.t1"/>
    </source>
</evidence>
<evidence type="ECO:0000313" key="1">
    <source>
        <dbReference type="Proteomes" id="UP000887579"/>
    </source>
</evidence>
<protein>
    <submittedName>
        <fullName evidence="2">Uncharacterized protein</fullName>
    </submittedName>
</protein>
<dbReference type="WBParaSite" id="ES5_v2.g23015.t1">
    <property type="protein sequence ID" value="ES5_v2.g23015.t1"/>
    <property type="gene ID" value="ES5_v2.g23015"/>
</dbReference>
<proteinExistence type="predicted"/>
<sequence length="490" mass="58177">MILSKEFFDECSPSYQKAIKDFEQKVSDIESQDEVNQEVKAAILKAIFDEFVANYYAPKKYWKRFYKCDDFKFFENSGYTELYVYFRQHKRTIQDKKEHDSNKYLYVSEYGCITDSGNWNILELEFEYPHSHLLHFFHNFKKYSTCSPSKKLVQRYDEMKLLYSKIKAAKDDVETWFKLLIEVGIEDFVVHVVEYRIVCNLNDQKLWKLYIEYLKEVDPNKMLKWYSKYCRFFLDDFEMKAKYETEMKEYGPVKLSWANLFEFEKGFILDKNENDNSNEKSDKAVQNDENQEGQTVNVVTKIEANSRPLKDICAEFDITAINQIFSLPKPIIKYVLESADHMYIEILLQDLSFDELLLLIGHGNVVDLQLEGSDICDVDGSLVALEKIMEYLPNVEKLNMFPVRIGKNTANALANMNFNAKIYCFDLLDIQAEPFDPDEFLKFIIANRSEYFEFVLLFKRNHLNIDFFDRFEKLMDDLIIMIMKSLVKIH</sequence>
<dbReference type="Proteomes" id="UP000887579">
    <property type="component" value="Unplaced"/>
</dbReference>
<accession>A0AC34G1L6</accession>
<organism evidence="1 2">
    <name type="scientific">Panagrolaimus sp. ES5</name>
    <dbReference type="NCBI Taxonomy" id="591445"/>
    <lineage>
        <taxon>Eukaryota</taxon>
        <taxon>Metazoa</taxon>
        <taxon>Ecdysozoa</taxon>
        <taxon>Nematoda</taxon>
        <taxon>Chromadorea</taxon>
        <taxon>Rhabditida</taxon>
        <taxon>Tylenchina</taxon>
        <taxon>Panagrolaimomorpha</taxon>
        <taxon>Panagrolaimoidea</taxon>
        <taxon>Panagrolaimidae</taxon>
        <taxon>Panagrolaimus</taxon>
    </lineage>
</organism>
<reference evidence="2" key="1">
    <citation type="submission" date="2022-11" db="UniProtKB">
        <authorList>
            <consortium name="WormBaseParasite"/>
        </authorList>
    </citation>
    <scope>IDENTIFICATION</scope>
</reference>